<protein>
    <recommendedName>
        <fullName evidence="7">DNA-directed RNA polymerase III subunit</fullName>
    </recommendedName>
</protein>
<dbReference type="PANTHER" id="PTHR15367">
    <property type="entry name" value="DNA-DIRECTED RNA POLYMERASE III"/>
    <property type="match status" value="1"/>
</dbReference>
<name>A0AAV8HHX2_9POAL</name>
<keyword evidence="3" id="KW-0539">Nucleus</keyword>
<dbReference type="InterPro" id="IPR024661">
    <property type="entry name" value="RNA_pol_III_Rpc31"/>
</dbReference>
<accession>A0AAV8HHX2</accession>
<dbReference type="GO" id="GO:0006383">
    <property type="term" value="P:transcription by RNA polymerase III"/>
    <property type="evidence" value="ECO:0007669"/>
    <property type="project" value="InterPro"/>
</dbReference>
<organism evidence="5 6">
    <name type="scientific">Rhynchospora pubera</name>
    <dbReference type="NCBI Taxonomy" id="906938"/>
    <lineage>
        <taxon>Eukaryota</taxon>
        <taxon>Viridiplantae</taxon>
        <taxon>Streptophyta</taxon>
        <taxon>Embryophyta</taxon>
        <taxon>Tracheophyta</taxon>
        <taxon>Spermatophyta</taxon>
        <taxon>Magnoliopsida</taxon>
        <taxon>Liliopsida</taxon>
        <taxon>Poales</taxon>
        <taxon>Cyperaceae</taxon>
        <taxon>Cyperoideae</taxon>
        <taxon>Rhynchosporeae</taxon>
        <taxon>Rhynchospora</taxon>
    </lineage>
</organism>
<evidence type="ECO:0000256" key="1">
    <source>
        <dbReference type="ARBA" id="ARBA00004123"/>
    </source>
</evidence>
<feature type="region of interest" description="Disordered" evidence="4">
    <location>
        <begin position="149"/>
        <end position="230"/>
    </location>
</feature>
<sequence>MAFRGRGRGRGRFGGGMDRMPTNFIPYENFPALERLPNAMDVYRLSDPEARNIAFEKSNLEDFWRGSCYHLKEDAFRTKKETDTMGILGKKQKTQERREALASYLKLTPSNFPVELIQGSRRLQLSNKKLKWDRRTDELSFDTLEKLEEKHTDKDGKGEKKKQDEDDEGEEEEREGEAEEESSDDDYNQNIDFDDDEDEYNMEEAAGKISFTENNHHRESTRSFCAVMSC</sequence>
<comment type="subcellular location">
    <subcellularLocation>
        <location evidence="1">Nucleus</location>
    </subcellularLocation>
</comment>
<evidence type="ECO:0000313" key="5">
    <source>
        <dbReference type="EMBL" id="KAJ4815475.1"/>
    </source>
</evidence>
<evidence type="ECO:0000313" key="6">
    <source>
        <dbReference type="Proteomes" id="UP001140206"/>
    </source>
</evidence>
<dbReference type="EMBL" id="JAMFTS010000001">
    <property type="protein sequence ID" value="KAJ4815475.1"/>
    <property type="molecule type" value="Genomic_DNA"/>
</dbReference>
<dbReference type="Proteomes" id="UP001140206">
    <property type="component" value="Chromosome 1"/>
</dbReference>
<evidence type="ECO:0008006" key="7">
    <source>
        <dbReference type="Google" id="ProtNLM"/>
    </source>
</evidence>
<dbReference type="AlphaFoldDB" id="A0AAV8HHX2"/>
<comment type="similarity">
    <text evidence="2">Belongs to the eukaryotic RPC7 RNA polymerase subunit family.</text>
</comment>
<feature type="compositionally biased region" description="Basic and acidic residues" evidence="4">
    <location>
        <begin position="149"/>
        <end position="164"/>
    </location>
</feature>
<dbReference type="GO" id="GO:0005666">
    <property type="term" value="C:RNA polymerase III complex"/>
    <property type="evidence" value="ECO:0007669"/>
    <property type="project" value="TreeGrafter"/>
</dbReference>
<dbReference type="PANTHER" id="PTHR15367:SF2">
    <property type="entry name" value="DNA-DIRECTED RNA POLYMERASE III SUBUNIT"/>
    <property type="match status" value="1"/>
</dbReference>
<feature type="compositionally biased region" description="Acidic residues" evidence="4">
    <location>
        <begin position="165"/>
        <end position="202"/>
    </location>
</feature>
<comment type="caution">
    <text evidence="5">The sequence shown here is derived from an EMBL/GenBank/DDBJ whole genome shotgun (WGS) entry which is preliminary data.</text>
</comment>
<reference evidence="5" key="1">
    <citation type="submission" date="2022-08" db="EMBL/GenBank/DDBJ databases">
        <authorList>
            <person name="Marques A."/>
        </authorList>
    </citation>
    <scope>NUCLEOTIDE SEQUENCE</scope>
    <source>
        <strain evidence="5">RhyPub2mFocal</strain>
        <tissue evidence="5">Leaves</tissue>
    </source>
</reference>
<keyword evidence="6" id="KW-1185">Reference proteome</keyword>
<gene>
    <name evidence="5" type="ORF">LUZ62_028041</name>
</gene>
<proteinExistence type="inferred from homology"/>
<evidence type="ECO:0000256" key="2">
    <source>
        <dbReference type="ARBA" id="ARBA00008352"/>
    </source>
</evidence>
<evidence type="ECO:0000256" key="3">
    <source>
        <dbReference type="ARBA" id="ARBA00023242"/>
    </source>
</evidence>
<evidence type="ECO:0000256" key="4">
    <source>
        <dbReference type="SAM" id="MobiDB-lite"/>
    </source>
</evidence>
<dbReference type="Pfam" id="PF11705">
    <property type="entry name" value="RNA_pol_3_Rpc31"/>
    <property type="match status" value="1"/>
</dbReference>